<dbReference type="AlphaFoldDB" id="A0A699V8U6"/>
<protein>
    <submittedName>
        <fullName evidence="1">Uncharacterized protein</fullName>
    </submittedName>
</protein>
<dbReference type="SUPFAM" id="SSF51735">
    <property type="entry name" value="NAD(P)-binding Rossmann-fold domains"/>
    <property type="match status" value="1"/>
</dbReference>
<dbReference type="PANTHER" id="PTHR43162">
    <property type="match status" value="1"/>
</dbReference>
<dbReference type="EMBL" id="BKCJ011401873">
    <property type="protein sequence ID" value="GFD30221.1"/>
    <property type="molecule type" value="Genomic_DNA"/>
</dbReference>
<organism evidence="1">
    <name type="scientific">Tanacetum cinerariifolium</name>
    <name type="common">Dalmatian daisy</name>
    <name type="synonym">Chrysanthemum cinerariifolium</name>
    <dbReference type="NCBI Taxonomy" id="118510"/>
    <lineage>
        <taxon>Eukaryota</taxon>
        <taxon>Viridiplantae</taxon>
        <taxon>Streptophyta</taxon>
        <taxon>Embryophyta</taxon>
        <taxon>Tracheophyta</taxon>
        <taxon>Spermatophyta</taxon>
        <taxon>Magnoliopsida</taxon>
        <taxon>eudicotyledons</taxon>
        <taxon>Gunneridae</taxon>
        <taxon>Pentapetalae</taxon>
        <taxon>asterids</taxon>
        <taxon>campanulids</taxon>
        <taxon>Asterales</taxon>
        <taxon>Asteraceae</taxon>
        <taxon>Asteroideae</taxon>
        <taxon>Anthemideae</taxon>
        <taxon>Anthemidinae</taxon>
        <taxon>Tanacetum</taxon>
    </lineage>
</organism>
<dbReference type="Gene3D" id="3.40.50.720">
    <property type="entry name" value="NAD(P)-binding Rossmann-like Domain"/>
    <property type="match status" value="1"/>
</dbReference>
<proteinExistence type="predicted"/>
<dbReference type="PANTHER" id="PTHR43162:SF1">
    <property type="entry name" value="PRESTALK A DIFFERENTIATION PROTEIN A"/>
    <property type="match status" value="1"/>
</dbReference>
<accession>A0A699V8U6</accession>
<name>A0A699V8U6_TANCI</name>
<feature type="non-terminal residue" evidence="1">
    <location>
        <position position="152"/>
    </location>
</feature>
<sequence length="152" mass="16710">MQPGILNATAFFAEAARESGVQAVVNMSQISARRDAASHAARDHWFSEQVFNWSGIPTTHLRPTFFMEWLLYGFQLPLIAQHGILQVPAGEGRHAPIAAEDQGRLIAAILLEPARHVGKVYPLFGAKEMNHQQIAAAVGEALGREIRYVPES</sequence>
<dbReference type="InterPro" id="IPR036291">
    <property type="entry name" value="NAD(P)-bd_dom_sf"/>
</dbReference>
<dbReference type="InterPro" id="IPR051604">
    <property type="entry name" value="Ergot_Alk_Oxidoreductase"/>
</dbReference>
<gene>
    <name evidence="1" type="ORF">Tci_902190</name>
</gene>
<reference evidence="1" key="1">
    <citation type="journal article" date="2019" name="Sci. Rep.">
        <title>Draft genome of Tanacetum cinerariifolium, the natural source of mosquito coil.</title>
        <authorList>
            <person name="Yamashiro T."/>
            <person name="Shiraishi A."/>
            <person name="Satake H."/>
            <person name="Nakayama K."/>
        </authorList>
    </citation>
    <scope>NUCLEOTIDE SEQUENCE</scope>
</reference>
<evidence type="ECO:0000313" key="1">
    <source>
        <dbReference type="EMBL" id="GFD30221.1"/>
    </source>
</evidence>
<dbReference type="Gene3D" id="3.90.25.10">
    <property type="entry name" value="UDP-galactose 4-epimerase, domain 1"/>
    <property type="match status" value="1"/>
</dbReference>
<comment type="caution">
    <text evidence="1">The sequence shown here is derived from an EMBL/GenBank/DDBJ whole genome shotgun (WGS) entry which is preliminary data.</text>
</comment>